<dbReference type="SUPFAM" id="SSF64182">
    <property type="entry name" value="DHH phosphoesterases"/>
    <property type="match status" value="1"/>
</dbReference>
<keyword evidence="5 9" id="KW-0269">Exonuclease</keyword>
<dbReference type="InterPro" id="IPR051673">
    <property type="entry name" value="SSDNA_exonuclease_RecJ"/>
</dbReference>
<dbReference type="PANTHER" id="PTHR30255:SF2">
    <property type="entry name" value="SINGLE-STRANDED-DNA-SPECIFIC EXONUCLEASE RECJ"/>
    <property type="match status" value="1"/>
</dbReference>
<comment type="caution">
    <text evidence="9">The sequence shown here is derived from an EMBL/GenBank/DDBJ whole genome shotgun (WGS) entry which is preliminary data.</text>
</comment>
<protein>
    <recommendedName>
        <fullName evidence="2">Single-stranded-DNA-specific exonuclease RecJ</fullName>
    </recommendedName>
</protein>
<evidence type="ECO:0000313" key="10">
    <source>
        <dbReference type="Proteomes" id="UP000681075"/>
    </source>
</evidence>
<dbReference type="Gene3D" id="3.90.1640.30">
    <property type="match status" value="1"/>
</dbReference>
<dbReference type="InterPro" id="IPR038763">
    <property type="entry name" value="DHH_sf"/>
</dbReference>
<feature type="domain" description="RecJ OB" evidence="8">
    <location>
        <begin position="481"/>
        <end position="590"/>
    </location>
</feature>
<dbReference type="GO" id="GO:0006281">
    <property type="term" value="P:DNA repair"/>
    <property type="evidence" value="ECO:0007669"/>
    <property type="project" value="InterPro"/>
</dbReference>
<keyword evidence="4" id="KW-0378">Hydrolase</keyword>
<sequence>MTNLAFAQTEADDALVANSATARRWIMTPVDGRTALAIAQSHDLPDIVARVLAGRGIGLDAVEAVLDPTLRRFLPDPSSLKDMDVAAARIARAVMQNERIALFADYDVDGGTSAALLTRFLRAVGVDPIVYIPDRIDEGYGPNAPALRRLAEQGAKLVITLDCGVTAHDPLDAAKAAGLDVVVIDHHQVEAQLPVAHAVVNPNRMDEDGSLGHLAAVGVTFVTIVAVNRVLRGANWYAARPEPNLMQWLDLVALGTVCDVVPLTGLNRAFVVQGLKVMARRGNVGLAALADVARAKEAPNAYHCGFLLGPRVNAGGRVGEAGLGARLLASDDTLEAAELATRLDVHNEQRRNIEQAVLDAAIADVERAPTLHQDIVLVAGEGWHPGVVGIVASRLVERYRRPAIVIGLANGVGKGSGRSVAGVDLGSAIIAARQSGLLRAGGGHRMAAGLTVEAGKLDELRAFLTTRLVMDDAARVPTVAIDATLSARGATLDLVKLLDRVGPYGAGHAEPRFAFMNAQVIRPELVGTAHVRCLLGDIAGGRLKAIAFRSAETDLGRTLLAARDTPVHVAGRLQIDRWNGEERVQLIIDDVARA</sequence>
<dbReference type="Gene3D" id="3.10.310.30">
    <property type="match status" value="1"/>
</dbReference>
<name>A0A8S8X6R5_9PROT</name>
<dbReference type="InterPro" id="IPR003156">
    <property type="entry name" value="DHHA1_dom"/>
</dbReference>
<gene>
    <name evidence="9" type="ORF">TMPK1_08400</name>
</gene>
<dbReference type="Pfam" id="PF17768">
    <property type="entry name" value="RecJ_OB"/>
    <property type="match status" value="1"/>
</dbReference>
<evidence type="ECO:0000256" key="2">
    <source>
        <dbReference type="ARBA" id="ARBA00019841"/>
    </source>
</evidence>
<dbReference type="GO" id="GO:0003676">
    <property type="term" value="F:nucleic acid binding"/>
    <property type="evidence" value="ECO:0007669"/>
    <property type="project" value="InterPro"/>
</dbReference>
<dbReference type="AlphaFoldDB" id="A0A8S8X6R5"/>
<evidence type="ECO:0000256" key="1">
    <source>
        <dbReference type="ARBA" id="ARBA00005915"/>
    </source>
</evidence>
<dbReference type="GO" id="GO:0008409">
    <property type="term" value="F:5'-3' exonuclease activity"/>
    <property type="evidence" value="ECO:0007669"/>
    <property type="project" value="InterPro"/>
</dbReference>
<dbReference type="RefSeq" id="WP_420241649.1">
    <property type="nucleotide sequence ID" value="NZ_BOPV01000001.1"/>
</dbReference>
<dbReference type="Proteomes" id="UP000681075">
    <property type="component" value="Unassembled WGS sequence"/>
</dbReference>
<dbReference type="Pfam" id="PF02272">
    <property type="entry name" value="DHHA1"/>
    <property type="match status" value="1"/>
</dbReference>
<dbReference type="InterPro" id="IPR041122">
    <property type="entry name" value="RecJ_OB"/>
</dbReference>
<evidence type="ECO:0000313" key="9">
    <source>
        <dbReference type="EMBL" id="GIL38603.1"/>
    </source>
</evidence>
<comment type="similarity">
    <text evidence="1">Belongs to the RecJ family.</text>
</comment>
<proteinExistence type="inferred from homology"/>
<dbReference type="Pfam" id="PF01368">
    <property type="entry name" value="DHH"/>
    <property type="match status" value="1"/>
</dbReference>
<evidence type="ECO:0000256" key="3">
    <source>
        <dbReference type="ARBA" id="ARBA00022722"/>
    </source>
</evidence>
<dbReference type="InterPro" id="IPR004610">
    <property type="entry name" value="RecJ"/>
</dbReference>
<dbReference type="PANTHER" id="PTHR30255">
    <property type="entry name" value="SINGLE-STRANDED-DNA-SPECIFIC EXONUCLEASE RECJ"/>
    <property type="match status" value="1"/>
</dbReference>
<evidence type="ECO:0000256" key="4">
    <source>
        <dbReference type="ARBA" id="ARBA00022801"/>
    </source>
</evidence>
<evidence type="ECO:0000256" key="5">
    <source>
        <dbReference type="ARBA" id="ARBA00022839"/>
    </source>
</evidence>
<keyword evidence="10" id="KW-1185">Reference proteome</keyword>
<keyword evidence="3" id="KW-0540">Nuclease</keyword>
<dbReference type="NCBIfam" id="TIGR00644">
    <property type="entry name" value="recJ"/>
    <property type="match status" value="1"/>
</dbReference>
<evidence type="ECO:0000259" key="7">
    <source>
        <dbReference type="Pfam" id="PF02272"/>
    </source>
</evidence>
<dbReference type="InterPro" id="IPR001667">
    <property type="entry name" value="DDH_dom"/>
</dbReference>
<feature type="domain" description="DHHA1" evidence="7">
    <location>
        <begin position="376"/>
        <end position="466"/>
    </location>
</feature>
<reference evidence="9" key="1">
    <citation type="submission" date="2021-02" db="EMBL/GenBank/DDBJ databases">
        <title>Genome sequence of Rhodospirillales sp. strain TMPK1 isolated from soil.</title>
        <authorList>
            <person name="Nakai R."/>
            <person name="Kusada H."/>
            <person name="Tamaki H."/>
        </authorList>
    </citation>
    <scope>NUCLEOTIDE SEQUENCE</scope>
    <source>
        <strain evidence="9">TMPK1</strain>
    </source>
</reference>
<evidence type="ECO:0000259" key="8">
    <source>
        <dbReference type="Pfam" id="PF17768"/>
    </source>
</evidence>
<feature type="domain" description="DDH" evidence="6">
    <location>
        <begin position="99"/>
        <end position="256"/>
    </location>
</feature>
<dbReference type="EMBL" id="BOPV01000001">
    <property type="protein sequence ID" value="GIL38603.1"/>
    <property type="molecule type" value="Genomic_DNA"/>
</dbReference>
<accession>A0A8S8X6R5</accession>
<organism evidence="9 10">
    <name type="scientific">Roseiterribacter gracilis</name>
    <dbReference type="NCBI Taxonomy" id="2812848"/>
    <lineage>
        <taxon>Bacteria</taxon>
        <taxon>Pseudomonadati</taxon>
        <taxon>Pseudomonadota</taxon>
        <taxon>Alphaproteobacteria</taxon>
        <taxon>Rhodospirillales</taxon>
        <taxon>Roseiterribacteraceae</taxon>
        <taxon>Roseiterribacter</taxon>
    </lineage>
</organism>
<dbReference type="GO" id="GO:0006310">
    <property type="term" value="P:DNA recombination"/>
    <property type="evidence" value="ECO:0007669"/>
    <property type="project" value="InterPro"/>
</dbReference>
<evidence type="ECO:0000259" key="6">
    <source>
        <dbReference type="Pfam" id="PF01368"/>
    </source>
</evidence>